<evidence type="ECO:0000256" key="1">
    <source>
        <dbReference type="ARBA" id="ARBA00005224"/>
    </source>
</evidence>
<dbReference type="GO" id="GO:0003735">
    <property type="term" value="F:structural constituent of ribosome"/>
    <property type="evidence" value="ECO:0007669"/>
    <property type="project" value="InterPro"/>
</dbReference>
<dbReference type="Pfam" id="PF02075">
    <property type="entry name" value="RuvC"/>
    <property type="match status" value="1"/>
</dbReference>
<evidence type="ECO:0000256" key="6">
    <source>
        <dbReference type="ARBA" id="ARBA00022679"/>
    </source>
</evidence>
<feature type="domain" description="S-adenosylmethionine synthetase C-terminal" evidence="22">
    <location>
        <begin position="269"/>
        <end position="410"/>
    </location>
</feature>
<feature type="domain" description="S-adenosylmethionine synthetase central" evidence="21">
    <location>
        <begin position="155"/>
        <end position="267"/>
    </location>
</feature>
<evidence type="ECO:0000256" key="14">
    <source>
        <dbReference type="ARBA" id="ARBA00023125"/>
    </source>
</evidence>
<dbReference type="Pfam" id="PF02773">
    <property type="entry name" value="S-AdoMet_synt_C"/>
    <property type="match status" value="1"/>
</dbReference>
<dbReference type="GO" id="GO:0046872">
    <property type="term" value="F:metal ion binding"/>
    <property type="evidence" value="ECO:0007669"/>
    <property type="project" value="UniProtKB-KW"/>
</dbReference>
<evidence type="ECO:0000256" key="17">
    <source>
        <dbReference type="ARBA" id="ARBA00048344"/>
    </source>
</evidence>
<evidence type="ECO:0000256" key="2">
    <source>
        <dbReference type="ARBA" id="ARBA00009518"/>
    </source>
</evidence>
<dbReference type="InterPro" id="IPR018261">
    <property type="entry name" value="Ribosomal_bL27_CS"/>
</dbReference>
<dbReference type="Gene3D" id="3.30.420.10">
    <property type="entry name" value="Ribonuclease H-like superfamily/Ribonuclease H"/>
    <property type="match status" value="1"/>
</dbReference>
<keyword evidence="8 18" id="KW-0547">Nucleotide-binding</keyword>
<dbReference type="InterPro" id="IPR012337">
    <property type="entry name" value="RNaseH-like_sf"/>
</dbReference>
<dbReference type="SUPFAM" id="SSF110324">
    <property type="entry name" value="Ribosomal L27 protein-like"/>
    <property type="match status" value="1"/>
</dbReference>
<dbReference type="GO" id="GO:0006556">
    <property type="term" value="P:S-adenosylmethionine biosynthetic process"/>
    <property type="evidence" value="ECO:0007669"/>
    <property type="project" value="UniProtKB-UniPathway"/>
</dbReference>
<dbReference type="Pfam" id="PF03070">
    <property type="entry name" value="TENA_THI-4"/>
    <property type="match status" value="1"/>
</dbReference>
<dbReference type="InterPro" id="IPR022636">
    <property type="entry name" value="S-AdoMet_synthetase_sfam"/>
</dbReference>
<evidence type="ECO:0000256" key="13">
    <source>
        <dbReference type="ARBA" id="ARBA00022958"/>
    </source>
</evidence>
<dbReference type="InterPro" id="IPR016084">
    <property type="entry name" value="Haem_Oase-like_multi-hlx"/>
</dbReference>
<keyword evidence="5 18" id="KW-0554">One-carbon metabolism</keyword>
<evidence type="ECO:0000256" key="12">
    <source>
        <dbReference type="ARBA" id="ARBA00022842"/>
    </source>
</evidence>
<dbReference type="Gene3D" id="1.20.910.10">
    <property type="entry name" value="Heme oxygenase-like"/>
    <property type="match status" value="2"/>
</dbReference>
<comment type="catalytic activity">
    <reaction evidence="17 18">
        <text>L-methionine + ATP + H2O = S-adenosyl-L-methionine + phosphate + diphosphate</text>
        <dbReference type="Rhea" id="RHEA:21080"/>
        <dbReference type="ChEBI" id="CHEBI:15377"/>
        <dbReference type="ChEBI" id="CHEBI:30616"/>
        <dbReference type="ChEBI" id="CHEBI:33019"/>
        <dbReference type="ChEBI" id="CHEBI:43474"/>
        <dbReference type="ChEBI" id="CHEBI:57844"/>
        <dbReference type="ChEBI" id="CHEBI:59789"/>
        <dbReference type="EC" id="2.5.1.6"/>
    </reaction>
</comment>
<dbReference type="SUPFAM" id="SSF53098">
    <property type="entry name" value="Ribonuclease H-like"/>
    <property type="match status" value="1"/>
</dbReference>
<dbReference type="AlphaFoldDB" id="A0A1A9VK74"/>
<dbReference type="Pfam" id="PF00438">
    <property type="entry name" value="S-AdoMet_synt_N"/>
    <property type="match status" value="1"/>
</dbReference>
<evidence type="ECO:0000256" key="7">
    <source>
        <dbReference type="ARBA" id="ARBA00022723"/>
    </source>
</evidence>
<dbReference type="CDD" id="cd19365">
    <property type="entry name" value="TenA_C-like"/>
    <property type="match status" value="1"/>
</dbReference>
<keyword evidence="10" id="KW-0378">Hydrolase</keyword>
<dbReference type="PROSITE" id="PS00377">
    <property type="entry name" value="ADOMET_SYNTHASE_2"/>
    <property type="match status" value="1"/>
</dbReference>
<comment type="similarity">
    <text evidence="3 19">Belongs to the AdoMet synthase family.</text>
</comment>
<dbReference type="HAMAP" id="MF_00034">
    <property type="entry name" value="RuvC"/>
    <property type="match status" value="1"/>
</dbReference>
<dbReference type="Pfam" id="PF02772">
    <property type="entry name" value="S-AdoMet_synt_M"/>
    <property type="match status" value="1"/>
</dbReference>
<evidence type="ECO:0000256" key="9">
    <source>
        <dbReference type="ARBA" id="ARBA00022763"/>
    </source>
</evidence>
<dbReference type="GO" id="GO:0006310">
    <property type="term" value="P:DNA recombination"/>
    <property type="evidence" value="ECO:0007669"/>
    <property type="project" value="UniProtKB-KW"/>
</dbReference>
<dbReference type="PRINTS" id="PR00696">
    <property type="entry name" value="RSOLVASERUVC"/>
</dbReference>
<dbReference type="STRING" id="7395.A0A1A9VK74"/>
<sequence>MATKKSGGSSCNGRDSAGRRLGIKKNGKVIPGNIIVRQRGTKFHPGKNVGIVTSESVAAGHPDKVADQISDAILDEYLFTDPFARAAIETLVTKDNVIIAGEVFGPNIKNSRIESIVRNTIKDIGYEHDGFHWRKVKVNILLHEQSNDIAIGLDRGAGDQGIMYGYATTETENLMPAPIFYAHSILKNIMSAVKEAKLGPDAKSQITLAYENNLPVRAESIIVSIQHPENLDQSKVKEIIYPYIVSSLPKGWICPEENLLVNPTGRFVIGGPVSDCGLTGRKIMVDTYGGYIPHGGGAFSGKDATKVDRSAAYMARYLAKNIVFAGLAERCLVQLSYAIGVSKPTSFYIDTFGTNAVEERVIKEFIENSIDLSTKGIIKHLSLNRPIYKRTACYGHFGKESENDGGFSWESMNLSADLCREFNIEVIIIIFSFYCEAHKMYSGIEEEFCSIAIKESSDLIDRIEEHPFYVELMNGKLSYKKFKFYVQQTFLCLVDCTRAFLIIAARANDIETMDKLTFIARKIFSMRSLCKEQFTECNSSDNHKRSKSSSAFIDFFMRAAYHNSVAEGLAASYPCFGMCQITFQHTVKDSIPSSNKYKKWINFYNTNIVDNTANAITEIVNKLYRESSNKEKKKMLEFFRNGLEFQLANNTLNIENFKFYAQQKTLFLGDYTRTTLITASRMEDYSSIISLTEVAQRAVTCVYLERGKASLHLRTICALSLPPGLDPGISKTGWAIISLNEKNNIEFLGGGTISTDGKLGTGERLHIIFEQLKKVIFQYSPNEAAVEKIFVNKNPKSSLTLGYARGIVILALKITKLTMNEYDANYVKKSITGNGHADKDQIIFMVKQIVKNLSIKCHHAADALAVAICHAYTKEY</sequence>
<dbReference type="InterPro" id="IPR002176">
    <property type="entry name" value="X-over_junc_endoDNase_RuvC"/>
</dbReference>
<dbReference type="Proteomes" id="UP000078200">
    <property type="component" value="Unassembled WGS sequence"/>
</dbReference>
<evidence type="ECO:0000259" key="21">
    <source>
        <dbReference type="Pfam" id="PF02772"/>
    </source>
</evidence>
<dbReference type="PROSITE" id="PS00376">
    <property type="entry name" value="ADOMET_SYNTHASE_1"/>
    <property type="match status" value="1"/>
</dbReference>
<evidence type="ECO:0000256" key="10">
    <source>
        <dbReference type="ARBA" id="ARBA00022801"/>
    </source>
</evidence>
<comment type="pathway">
    <text evidence="1 18">Amino-acid biosynthesis; S-adenosyl-L-methionine biosynthesis; S-adenosyl-L-methionine from L-methionine: step 1/1.</text>
</comment>
<dbReference type="InterPro" id="IPR002133">
    <property type="entry name" value="S-AdoMet_synthetase"/>
</dbReference>
<keyword evidence="25" id="KW-1185">Reference proteome</keyword>
<accession>A0A1A9VK74</accession>
<dbReference type="GO" id="GO:0005840">
    <property type="term" value="C:ribosome"/>
    <property type="evidence" value="ECO:0007669"/>
    <property type="project" value="InterPro"/>
</dbReference>
<keyword evidence="7 18" id="KW-0479">Metal-binding</keyword>
<dbReference type="GO" id="GO:0006412">
    <property type="term" value="P:translation"/>
    <property type="evidence" value="ECO:0007669"/>
    <property type="project" value="InterPro"/>
</dbReference>
<keyword evidence="16" id="KW-0234">DNA repair</keyword>
<dbReference type="InterPro" id="IPR036397">
    <property type="entry name" value="RNaseH_sf"/>
</dbReference>
<dbReference type="GO" id="GO:0004478">
    <property type="term" value="F:methionine adenosyltransferase activity"/>
    <property type="evidence" value="ECO:0007669"/>
    <property type="project" value="UniProtKB-EC"/>
</dbReference>
<keyword evidence="13 18" id="KW-0630">Potassium</keyword>
<comment type="cofactor">
    <cofactor evidence="18">
        <name>Mg(2+)</name>
        <dbReference type="ChEBI" id="CHEBI:18420"/>
    </cofactor>
    <text evidence="18">Binds 2 magnesium ions per subunit. The magnesium ions interact primarily with the substrate.</text>
</comment>
<keyword evidence="12 18" id="KW-0460">Magnesium</keyword>
<dbReference type="GO" id="GO:0004520">
    <property type="term" value="F:DNA endonuclease activity"/>
    <property type="evidence" value="ECO:0007669"/>
    <property type="project" value="InterPro"/>
</dbReference>
<evidence type="ECO:0000256" key="16">
    <source>
        <dbReference type="ARBA" id="ARBA00023204"/>
    </source>
</evidence>
<protein>
    <recommendedName>
        <fullName evidence="18">S-adenosylmethionine synthase</fullName>
        <ecNumber evidence="18">2.5.1.6</ecNumber>
    </recommendedName>
</protein>
<dbReference type="Gene3D" id="3.30.300.10">
    <property type="match status" value="3"/>
</dbReference>
<evidence type="ECO:0000256" key="11">
    <source>
        <dbReference type="ARBA" id="ARBA00022840"/>
    </source>
</evidence>
<dbReference type="FunFam" id="3.30.420.10:FF:000002">
    <property type="entry name" value="Crossover junction endodeoxyribonuclease RuvC"/>
    <property type="match status" value="1"/>
</dbReference>
<reference evidence="24" key="1">
    <citation type="submission" date="2020-05" db="UniProtKB">
        <authorList>
            <consortium name="EnsemblMetazoa"/>
        </authorList>
    </citation>
    <scope>IDENTIFICATION</scope>
    <source>
        <strain evidence="24">TTRI</strain>
    </source>
</reference>
<dbReference type="CDD" id="cd18079">
    <property type="entry name" value="S-AdoMet_synt"/>
    <property type="match status" value="1"/>
</dbReference>
<dbReference type="NCBIfam" id="TIGR00228">
    <property type="entry name" value="ruvC"/>
    <property type="match status" value="1"/>
</dbReference>
<dbReference type="GO" id="GO:0006772">
    <property type="term" value="P:thiamine metabolic process"/>
    <property type="evidence" value="ECO:0007669"/>
    <property type="project" value="UniProtKB-ARBA"/>
</dbReference>
<evidence type="ECO:0000256" key="3">
    <source>
        <dbReference type="ARBA" id="ARBA00009685"/>
    </source>
</evidence>
<comment type="cofactor">
    <cofactor evidence="18">
        <name>K(+)</name>
        <dbReference type="ChEBI" id="CHEBI:29103"/>
    </cofactor>
    <text evidence="18">Binds 1 potassium ion per subunit. The potassium ion interacts primarily with the substrate.</text>
</comment>
<evidence type="ECO:0000256" key="18">
    <source>
        <dbReference type="RuleBase" id="RU000541"/>
    </source>
</evidence>
<evidence type="ECO:0000259" key="20">
    <source>
        <dbReference type="Pfam" id="PF00438"/>
    </source>
</evidence>
<evidence type="ECO:0000256" key="8">
    <source>
        <dbReference type="ARBA" id="ARBA00022741"/>
    </source>
</evidence>
<keyword evidence="11 18" id="KW-0067">ATP-binding</keyword>
<comment type="similarity">
    <text evidence="2">Belongs to the RuvC family.</text>
</comment>
<dbReference type="EnsemblMetazoa" id="GAUT039668-RA">
    <property type="protein sequence ID" value="GAUT039668-PA"/>
    <property type="gene ID" value="GAUT039668"/>
</dbReference>
<comment type="function">
    <text evidence="18">Catalyzes the formation of S-adenosylmethionine from methionine and ATP.</text>
</comment>
<feature type="domain" description="S-adenosylmethionine synthetase N-terminal" evidence="20">
    <location>
        <begin position="51"/>
        <end position="146"/>
    </location>
</feature>
<keyword evidence="6 18" id="KW-0808">Transferase</keyword>
<evidence type="ECO:0000259" key="23">
    <source>
        <dbReference type="Pfam" id="PF03070"/>
    </source>
</evidence>
<dbReference type="GO" id="GO:0005524">
    <property type="term" value="F:ATP binding"/>
    <property type="evidence" value="ECO:0007669"/>
    <property type="project" value="UniProtKB-KW"/>
</dbReference>
<dbReference type="GO" id="GO:0003677">
    <property type="term" value="F:DNA binding"/>
    <property type="evidence" value="ECO:0007669"/>
    <property type="project" value="UniProtKB-KW"/>
</dbReference>
<name>A0A1A9VK74_GLOAU</name>
<keyword evidence="4" id="KW-0963">Cytoplasm</keyword>
<dbReference type="InterPro" id="IPR022628">
    <property type="entry name" value="S-AdoMet_synt_N"/>
</dbReference>
<evidence type="ECO:0000256" key="5">
    <source>
        <dbReference type="ARBA" id="ARBA00022563"/>
    </source>
</evidence>
<organism evidence="24 25">
    <name type="scientific">Glossina austeni</name>
    <name type="common">Savannah tsetse fly</name>
    <dbReference type="NCBI Taxonomy" id="7395"/>
    <lineage>
        <taxon>Eukaryota</taxon>
        <taxon>Metazoa</taxon>
        <taxon>Ecdysozoa</taxon>
        <taxon>Arthropoda</taxon>
        <taxon>Hexapoda</taxon>
        <taxon>Insecta</taxon>
        <taxon>Pterygota</taxon>
        <taxon>Neoptera</taxon>
        <taxon>Endopterygota</taxon>
        <taxon>Diptera</taxon>
        <taxon>Brachycera</taxon>
        <taxon>Muscomorpha</taxon>
        <taxon>Hippoboscoidea</taxon>
        <taxon>Glossinidae</taxon>
        <taxon>Glossina</taxon>
    </lineage>
</organism>
<keyword evidence="14" id="KW-0238">DNA-binding</keyword>
<dbReference type="GO" id="GO:0006281">
    <property type="term" value="P:DNA repair"/>
    <property type="evidence" value="ECO:0007669"/>
    <property type="project" value="UniProtKB-KW"/>
</dbReference>
<evidence type="ECO:0000256" key="15">
    <source>
        <dbReference type="ARBA" id="ARBA00023172"/>
    </source>
</evidence>
<dbReference type="UniPathway" id="UPA00315">
    <property type="reaction ID" value="UER00080"/>
</dbReference>
<dbReference type="SUPFAM" id="SSF55973">
    <property type="entry name" value="S-adenosylmethionine synthetase"/>
    <property type="match status" value="3"/>
</dbReference>
<proteinExistence type="inferred from homology"/>
<dbReference type="NCBIfam" id="TIGR01034">
    <property type="entry name" value="metK"/>
    <property type="match status" value="1"/>
</dbReference>
<dbReference type="InterPro" id="IPR022630">
    <property type="entry name" value="S-AdoMet_synt_C"/>
</dbReference>
<evidence type="ECO:0000313" key="24">
    <source>
        <dbReference type="EnsemblMetazoa" id="GAUT039668-PA"/>
    </source>
</evidence>
<dbReference type="InterPro" id="IPR022631">
    <property type="entry name" value="ADOMET_SYNTHASE_CS"/>
</dbReference>
<dbReference type="GO" id="GO:0006730">
    <property type="term" value="P:one-carbon metabolic process"/>
    <property type="evidence" value="ECO:0007669"/>
    <property type="project" value="UniProtKB-KW"/>
</dbReference>
<dbReference type="PROSITE" id="PS00831">
    <property type="entry name" value="RIBOSOMAL_L27"/>
    <property type="match status" value="1"/>
</dbReference>
<evidence type="ECO:0000256" key="19">
    <source>
        <dbReference type="RuleBase" id="RU004462"/>
    </source>
</evidence>
<dbReference type="EC" id="2.5.1.6" evidence="18"/>
<feature type="domain" description="Thiaminase-2/PQQC" evidence="23">
    <location>
        <begin position="459"/>
        <end position="646"/>
    </location>
</feature>
<dbReference type="VEuPathDB" id="VectorBase:GAUT039668"/>
<dbReference type="SUPFAM" id="SSF48613">
    <property type="entry name" value="Heme oxygenase-like"/>
    <property type="match status" value="2"/>
</dbReference>
<dbReference type="CDD" id="cd16962">
    <property type="entry name" value="RuvC"/>
    <property type="match status" value="1"/>
</dbReference>
<evidence type="ECO:0000259" key="22">
    <source>
        <dbReference type="Pfam" id="PF02773"/>
    </source>
</evidence>
<evidence type="ECO:0000313" key="25">
    <source>
        <dbReference type="Proteomes" id="UP000078200"/>
    </source>
</evidence>
<dbReference type="InterPro" id="IPR004305">
    <property type="entry name" value="Thiaminase-2/PQQC"/>
</dbReference>
<evidence type="ECO:0000256" key="4">
    <source>
        <dbReference type="ARBA" id="ARBA00022490"/>
    </source>
</evidence>
<dbReference type="GO" id="GO:0016787">
    <property type="term" value="F:hydrolase activity"/>
    <property type="evidence" value="ECO:0007669"/>
    <property type="project" value="UniProtKB-KW"/>
</dbReference>
<dbReference type="InterPro" id="IPR022629">
    <property type="entry name" value="S-AdoMet_synt_central"/>
</dbReference>
<keyword evidence="15" id="KW-0233">DNA recombination</keyword>
<dbReference type="PANTHER" id="PTHR11964">
    <property type="entry name" value="S-ADENOSYLMETHIONINE SYNTHETASE"/>
    <property type="match status" value="1"/>
</dbReference>
<keyword evidence="9" id="KW-0227">DNA damage</keyword>